<protein>
    <submittedName>
        <fullName evidence="1">Uncharacterized protein</fullName>
    </submittedName>
</protein>
<dbReference type="AlphaFoldDB" id="A0A0A9GYL9"/>
<proteinExistence type="predicted"/>
<dbReference type="EMBL" id="GBRH01169272">
    <property type="protein sequence ID" value="JAE28624.1"/>
    <property type="molecule type" value="Transcribed_RNA"/>
</dbReference>
<reference evidence="1" key="2">
    <citation type="journal article" date="2015" name="Data Brief">
        <title>Shoot transcriptome of the giant reed, Arundo donax.</title>
        <authorList>
            <person name="Barrero R.A."/>
            <person name="Guerrero F.D."/>
            <person name="Moolhuijzen P."/>
            <person name="Goolsby J.A."/>
            <person name="Tidwell J."/>
            <person name="Bellgard S.E."/>
            <person name="Bellgard M.I."/>
        </authorList>
    </citation>
    <scope>NUCLEOTIDE SEQUENCE</scope>
    <source>
        <tissue evidence="1">Shoot tissue taken approximately 20 cm above the soil surface</tissue>
    </source>
</reference>
<reference evidence="1" key="1">
    <citation type="submission" date="2014-09" db="EMBL/GenBank/DDBJ databases">
        <authorList>
            <person name="Magalhaes I.L.F."/>
            <person name="Oliveira U."/>
            <person name="Santos F.R."/>
            <person name="Vidigal T.H.D.A."/>
            <person name="Brescovit A.D."/>
            <person name="Santos A.J."/>
        </authorList>
    </citation>
    <scope>NUCLEOTIDE SEQUENCE</scope>
    <source>
        <tissue evidence="1">Shoot tissue taken approximately 20 cm above the soil surface</tissue>
    </source>
</reference>
<organism evidence="1">
    <name type="scientific">Arundo donax</name>
    <name type="common">Giant reed</name>
    <name type="synonym">Donax arundinaceus</name>
    <dbReference type="NCBI Taxonomy" id="35708"/>
    <lineage>
        <taxon>Eukaryota</taxon>
        <taxon>Viridiplantae</taxon>
        <taxon>Streptophyta</taxon>
        <taxon>Embryophyta</taxon>
        <taxon>Tracheophyta</taxon>
        <taxon>Spermatophyta</taxon>
        <taxon>Magnoliopsida</taxon>
        <taxon>Liliopsida</taxon>
        <taxon>Poales</taxon>
        <taxon>Poaceae</taxon>
        <taxon>PACMAD clade</taxon>
        <taxon>Arundinoideae</taxon>
        <taxon>Arundineae</taxon>
        <taxon>Arundo</taxon>
    </lineage>
</organism>
<accession>A0A0A9GYL9</accession>
<sequence>MNKLENNYSFTPISWTWKYFEDISY</sequence>
<name>A0A0A9GYL9_ARUDO</name>
<evidence type="ECO:0000313" key="1">
    <source>
        <dbReference type="EMBL" id="JAE28624.1"/>
    </source>
</evidence>